<dbReference type="PANTHER" id="PTHR46577:SF1">
    <property type="entry name" value="HTH-TYPE TRANSCRIPTIONAL REGULATORY PROTEIN GABR"/>
    <property type="match status" value="1"/>
</dbReference>
<reference evidence="7 8" key="1">
    <citation type="submission" date="2016-12" db="EMBL/GenBank/DDBJ databases">
        <title>Izhakiella australiana sp. nov. of genus Izhakiella isolated from Australian desert.</title>
        <authorList>
            <person name="Ji M."/>
        </authorList>
    </citation>
    <scope>NUCLEOTIDE SEQUENCE [LARGE SCALE GENOMIC DNA]</scope>
    <source>
        <strain evidence="7 8">D4N98</strain>
    </source>
</reference>
<dbReference type="Pfam" id="PF00155">
    <property type="entry name" value="Aminotran_1_2"/>
    <property type="match status" value="1"/>
</dbReference>
<dbReference type="Gene3D" id="3.90.1150.10">
    <property type="entry name" value="Aspartate Aminotransferase, domain 1"/>
    <property type="match status" value="1"/>
</dbReference>
<dbReference type="SUPFAM" id="SSF46785">
    <property type="entry name" value="Winged helix' DNA-binding domain"/>
    <property type="match status" value="1"/>
</dbReference>
<dbReference type="RefSeq" id="WP_078003877.1">
    <property type="nucleotide sequence ID" value="NZ_MRUL01000013.1"/>
</dbReference>
<comment type="caution">
    <text evidence="7">The sequence shown here is derived from an EMBL/GenBank/DDBJ whole genome shotgun (WGS) entry which is preliminary data.</text>
</comment>
<accession>A0A1S8YIR3</accession>
<feature type="domain" description="HTH gntR-type" evidence="6">
    <location>
        <begin position="16"/>
        <end position="84"/>
    </location>
</feature>
<dbReference type="PROSITE" id="PS50949">
    <property type="entry name" value="HTH_GNTR"/>
    <property type="match status" value="1"/>
</dbReference>
<evidence type="ECO:0000256" key="3">
    <source>
        <dbReference type="ARBA" id="ARBA00023015"/>
    </source>
</evidence>
<evidence type="ECO:0000259" key="6">
    <source>
        <dbReference type="PROSITE" id="PS50949"/>
    </source>
</evidence>
<gene>
    <name evidence="7" type="ORF">BTJ39_16970</name>
</gene>
<keyword evidence="8" id="KW-1185">Reference proteome</keyword>
<evidence type="ECO:0000256" key="5">
    <source>
        <dbReference type="ARBA" id="ARBA00023163"/>
    </source>
</evidence>
<evidence type="ECO:0000313" key="8">
    <source>
        <dbReference type="Proteomes" id="UP000190667"/>
    </source>
</evidence>
<dbReference type="STRING" id="1926881.BTJ39_16970"/>
<evidence type="ECO:0000256" key="2">
    <source>
        <dbReference type="ARBA" id="ARBA00022898"/>
    </source>
</evidence>
<dbReference type="InterPro" id="IPR004839">
    <property type="entry name" value="Aminotransferase_I/II_large"/>
</dbReference>
<dbReference type="SMART" id="SM00345">
    <property type="entry name" value="HTH_GNTR"/>
    <property type="match status" value="1"/>
</dbReference>
<dbReference type="CDD" id="cd00609">
    <property type="entry name" value="AAT_like"/>
    <property type="match status" value="1"/>
</dbReference>
<evidence type="ECO:0000256" key="1">
    <source>
        <dbReference type="ARBA" id="ARBA00005384"/>
    </source>
</evidence>
<dbReference type="Gene3D" id="1.10.10.10">
    <property type="entry name" value="Winged helix-like DNA-binding domain superfamily/Winged helix DNA-binding domain"/>
    <property type="match status" value="1"/>
</dbReference>
<dbReference type="GO" id="GO:0030170">
    <property type="term" value="F:pyridoxal phosphate binding"/>
    <property type="evidence" value="ECO:0007669"/>
    <property type="project" value="InterPro"/>
</dbReference>
<dbReference type="InterPro" id="IPR036388">
    <property type="entry name" value="WH-like_DNA-bd_sf"/>
</dbReference>
<dbReference type="AlphaFoldDB" id="A0A1S8YIR3"/>
<comment type="similarity">
    <text evidence="1">In the C-terminal section; belongs to the class-I pyridoxal-phosphate-dependent aminotransferase family.</text>
</comment>
<dbReference type="Pfam" id="PF00392">
    <property type="entry name" value="GntR"/>
    <property type="match status" value="1"/>
</dbReference>
<name>A0A1S8YIR3_9GAMM</name>
<keyword evidence="5" id="KW-0804">Transcription</keyword>
<dbReference type="InterPro" id="IPR015424">
    <property type="entry name" value="PyrdxlP-dep_Trfase"/>
</dbReference>
<dbReference type="InterPro" id="IPR015422">
    <property type="entry name" value="PyrdxlP-dep_Trfase_small"/>
</dbReference>
<dbReference type="EMBL" id="MRUL01000013">
    <property type="protein sequence ID" value="OON38778.1"/>
    <property type="molecule type" value="Genomic_DNA"/>
</dbReference>
<dbReference type="InterPro" id="IPR051446">
    <property type="entry name" value="HTH_trans_reg/aminotransferase"/>
</dbReference>
<dbReference type="GO" id="GO:0003677">
    <property type="term" value="F:DNA binding"/>
    <property type="evidence" value="ECO:0007669"/>
    <property type="project" value="UniProtKB-KW"/>
</dbReference>
<dbReference type="GO" id="GO:0003700">
    <property type="term" value="F:DNA-binding transcription factor activity"/>
    <property type="evidence" value="ECO:0007669"/>
    <property type="project" value="InterPro"/>
</dbReference>
<dbReference type="PANTHER" id="PTHR46577">
    <property type="entry name" value="HTH-TYPE TRANSCRIPTIONAL REGULATORY PROTEIN GABR"/>
    <property type="match status" value="1"/>
</dbReference>
<protein>
    <submittedName>
        <fullName evidence="7">GntR family transcriptional regulator</fullName>
    </submittedName>
</protein>
<proteinExistence type="inferred from homology"/>
<keyword evidence="4" id="KW-0238">DNA-binding</keyword>
<sequence length="453" mass="48596">MAVLLDPDWLAQRLSSVSVKGIASTTANLIREGQIAIGTQLPAVRTLAEKLGVSPATVSAAWSQLKRQKVIAGKGRGGVWVCGNNVTPGPVRFETIGNYGDNVKANLAMAVPDPALLPDLSEALLKGAKSPALNSYRREPIAPPLLEAIKPGWPVDSGSFMATNGGFEAMNLIVQTLLSPGDRVIIEDPTATRLLDMLDNAGAEILPLPCDEEGPQPDALRLLLNKKPVMFIHQPRTHSATGNTVSKARSAALSQALIHSSILIVEDDGIGELSCHAVWSLGRYYPERTLYVRSYSKAYGPDLRLAVISGPASLLKRIQSWRQFGASWTSRILQEAVAWMLHDPATQQQLQLARKTYAQRRQLLIEALARRGLHLPQRDGLSVCIPVASEQFAMITLAARGIAALPGERCRSAGSQFIRVSTSLIPPQQIASIADALVLATGMDLAAGAKSDI</sequence>
<evidence type="ECO:0000256" key="4">
    <source>
        <dbReference type="ARBA" id="ARBA00023125"/>
    </source>
</evidence>
<keyword evidence="3" id="KW-0805">Transcription regulation</keyword>
<keyword evidence="2" id="KW-0663">Pyridoxal phosphate</keyword>
<evidence type="ECO:0000313" key="7">
    <source>
        <dbReference type="EMBL" id="OON38778.1"/>
    </source>
</evidence>
<dbReference type="OrthoDB" id="9804020at2"/>
<dbReference type="InterPro" id="IPR000524">
    <property type="entry name" value="Tscrpt_reg_HTH_GntR"/>
</dbReference>
<dbReference type="Proteomes" id="UP000190667">
    <property type="component" value="Unassembled WGS sequence"/>
</dbReference>
<organism evidence="7 8">
    <name type="scientific">Izhakiella australiensis</name>
    <dbReference type="NCBI Taxonomy" id="1926881"/>
    <lineage>
        <taxon>Bacteria</taxon>
        <taxon>Pseudomonadati</taxon>
        <taxon>Pseudomonadota</taxon>
        <taxon>Gammaproteobacteria</taxon>
        <taxon>Enterobacterales</taxon>
        <taxon>Erwiniaceae</taxon>
        <taxon>Izhakiella</taxon>
    </lineage>
</organism>
<dbReference type="Gene3D" id="3.40.640.10">
    <property type="entry name" value="Type I PLP-dependent aspartate aminotransferase-like (Major domain)"/>
    <property type="match status" value="1"/>
</dbReference>
<dbReference type="InterPro" id="IPR036390">
    <property type="entry name" value="WH_DNA-bd_sf"/>
</dbReference>
<dbReference type="InterPro" id="IPR015421">
    <property type="entry name" value="PyrdxlP-dep_Trfase_major"/>
</dbReference>
<dbReference type="SUPFAM" id="SSF53383">
    <property type="entry name" value="PLP-dependent transferases"/>
    <property type="match status" value="1"/>
</dbReference>